<name>A0ABW5N222_9FLAO</name>
<organism evidence="2 3">
    <name type="scientific">Aquimarina hainanensis</name>
    <dbReference type="NCBI Taxonomy" id="1578017"/>
    <lineage>
        <taxon>Bacteria</taxon>
        <taxon>Pseudomonadati</taxon>
        <taxon>Bacteroidota</taxon>
        <taxon>Flavobacteriia</taxon>
        <taxon>Flavobacteriales</taxon>
        <taxon>Flavobacteriaceae</taxon>
        <taxon>Aquimarina</taxon>
    </lineage>
</organism>
<sequence>MKQKLLLVGAFALSVFFISCNKDSVTDQFDNANGDVAKKLIESVSYDAMAPGEEDYELSITYDGNNRVTSATNGEETAVLTFENNQLSTVSGEEEPFSIDELYKSPYDAFEIGEVLDYDDSGNPVVIKVIDEGYDYENGEYVHYKEELTATITYDATPNPFFYTFEAAGLIEIMDKVMLNFSMKPQSPEIVKARTLFPVNNISSMVYKDEDGAVVAELTIAYVYDADDYPTAAVITIKEEGEPNEVYSIEYKYR</sequence>
<evidence type="ECO:0008006" key="4">
    <source>
        <dbReference type="Google" id="ProtNLM"/>
    </source>
</evidence>
<accession>A0ABW5N222</accession>
<keyword evidence="3" id="KW-1185">Reference proteome</keyword>
<evidence type="ECO:0000313" key="2">
    <source>
        <dbReference type="EMBL" id="MFD2589655.1"/>
    </source>
</evidence>
<keyword evidence="1" id="KW-0732">Signal</keyword>
<dbReference type="PROSITE" id="PS51257">
    <property type="entry name" value="PROKAR_LIPOPROTEIN"/>
    <property type="match status" value="1"/>
</dbReference>
<reference evidence="3" key="1">
    <citation type="journal article" date="2019" name="Int. J. Syst. Evol. Microbiol.">
        <title>The Global Catalogue of Microorganisms (GCM) 10K type strain sequencing project: providing services to taxonomists for standard genome sequencing and annotation.</title>
        <authorList>
            <consortium name="The Broad Institute Genomics Platform"/>
            <consortium name="The Broad Institute Genome Sequencing Center for Infectious Disease"/>
            <person name="Wu L."/>
            <person name="Ma J."/>
        </authorList>
    </citation>
    <scope>NUCLEOTIDE SEQUENCE [LARGE SCALE GENOMIC DNA]</scope>
    <source>
        <strain evidence="3">KCTC 42423</strain>
    </source>
</reference>
<dbReference type="RefSeq" id="WP_176027740.1">
    <property type="nucleotide sequence ID" value="NZ_JBHSJV010000001.1"/>
</dbReference>
<evidence type="ECO:0000256" key="1">
    <source>
        <dbReference type="SAM" id="SignalP"/>
    </source>
</evidence>
<gene>
    <name evidence="2" type="ORF">ACFSTE_02360</name>
</gene>
<protein>
    <recommendedName>
        <fullName evidence="4">DUF4595 domain-containing protein</fullName>
    </recommendedName>
</protein>
<evidence type="ECO:0000313" key="3">
    <source>
        <dbReference type="Proteomes" id="UP001597459"/>
    </source>
</evidence>
<dbReference type="EMBL" id="JBHULX010000001">
    <property type="protein sequence ID" value="MFD2589655.1"/>
    <property type="molecule type" value="Genomic_DNA"/>
</dbReference>
<dbReference type="Proteomes" id="UP001597459">
    <property type="component" value="Unassembled WGS sequence"/>
</dbReference>
<proteinExistence type="predicted"/>
<feature type="signal peptide" evidence="1">
    <location>
        <begin position="1"/>
        <end position="21"/>
    </location>
</feature>
<comment type="caution">
    <text evidence="2">The sequence shown here is derived from an EMBL/GenBank/DDBJ whole genome shotgun (WGS) entry which is preliminary data.</text>
</comment>
<feature type="chain" id="PRO_5047030845" description="DUF4595 domain-containing protein" evidence="1">
    <location>
        <begin position="22"/>
        <end position="254"/>
    </location>
</feature>